<dbReference type="InterPro" id="IPR054715">
    <property type="entry name" value="GGR_cat"/>
</dbReference>
<sequence>MESYTAIVVGGGPSGLECARELSKLGHKVLVLERSKIPGEPNFSTGGTPLETINEYNIPLSVTKDYFNKISLITNIEKAVFTNDFPAGYVLDFREFKKHLADEIRKGHGWTVYGSDITNVKFERGKIKSLSFVVDGHQKEVSAKYFIDATAKEGALVSKLGLRNHKNHKTTTGIEYIVKVKLDDFYKNNLCIFLGGKYLPDGYAWVFPFGTDTYKIGVIVYDGKESDFQKPEGGYLDSFLQSISKNGFEILEKHGGTLILTNGFKRNVWGNIISVGDNAGMCNPLFAEGIRHALFSGRLAARIIDKTERGNLEINHLLNYDAQLNKYKGSSWGIGRFFADLLYHTKNDKLKDLLTKRVSKLSCNDVIDTGFEYNFSSLLKLLK</sequence>
<dbReference type="Gene3D" id="3.50.50.60">
    <property type="entry name" value="FAD/NAD(P)-binding domain"/>
    <property type="match status" value="1"/>
</dbReference>
<dbReference type="Proteomes" id="UP000176504">
    <property type="component" value="Unassembled WGS sequence"/>
</dbReference>
<dbReference type="AlphaFoldDB" id="A0A1F4VDH2"/>
<dbReference type="PANTHER" id="PTHR42685">
    <property type="entry name" value="GERANYLGERANYL DIPHOSPHATE REDUCTASE"/>
    <property type="match status" value="1"/>
</dbReference>
<dbReference type="InterPro" id="IPR050407">
    <property type="entry name" value="Geranylgeranyl_reductase"/>
</dbReference>
<protein>
    <recommendedName>
        <fullName evidence="1">Digeranylgeranylglycerophospholipid reductase catalytic domain-containing protein</fullName>
    </recommendedName>
</protein>
<name>A0A1F4VDH2_UNCKA</name>
<reference evidence="2 3" key="1">
    <citation type="journal article" date="2016" name="Nat. Commun.">
        <title>Thousands of microbial genomes shed light on interconnected biogeochemical processes in an aquifer system.</title>
        <authorList>
            <person name="Anantharaman K."/>
            <person name="Brown C.T."/>
            <person name="Hug L.A."/>
            <person name="Sharon I."/>
            <person name="Castelle C.J."/>
            <person name="Probst A.J."/>
            <person name="Thomas B.C."/>
            <person name="Singh A."/>
            <person name="Wilkins M.J."/>
            <person name="Karaoz U."/>
            <person name="Brodie E.L."/>
            <person name="Williams K.H."/>
            <person name="Hubbard S.S."/>
            <person name="Banfield J.F."/>
        </authorList>
    </citation>
    <scope>NUCLEOTIDE SEQUENCE [LARGE SCALE GENOMIC DNA]</scope>
</reference>
<evidence type="ECO:0000313" key="2">
    <source>
        <dbReference type="EMBL" id="OGC55207.1"/>
    </source>
</evidence>
<dbReference type="SUPFAM" id="SSF51905">
    <property type="entry name" value="FAD/NAD(P)-binding domain"/>
    <property type="match status" value="1"/>
</dbReference>
<feature type="domain" description="Digeranylgeranylglycerophospholipid reductase catalytic" evidence="1">
    <location>
        <begin position="176"/>
        <end position="256"/>
    </location>
</feature>
<comment type="caution">
    <text evidence="2">The sequence shown here is derived from an EMBL/GenBank/DDBJ whole genome shotgun (WGS) entry which is preliminary data.</text>
</comment>
<dbReference type="PRINTS" id="PR00420">
    <property type="entry name" value="RNGMNOXGNASE"/>
</dbReference>
<dbReference type="PANTHER" id="PTHR42685:SF22">
    <property type="entry name" value="CONDITIONED MEDIUM FACTOR RECEPTOR 1"/>
    <property type="match status" value="1"/>
</dbReference>
<gene>
    <name evidence="2" type="ORF">A3A78_04505</name>
</gene>
<evidence type="ECO:0000313" key="3">
    <source>
        <dbReference type="Proteomes" id="UP000176504"/>
    </source>
</evidence>
<dbReference type="Pfam" id="PF12831">
    <property type="entry name" value="FAD_oxidored"/>
    <property type="match status" value="1"/>
</dbReference>
<organism evidence="2 3">
    <name type="scientific">candidate division WWE3 bacterium RIFCSPLOWO2_01_FULL_41_18</name>
    <dbReference type="NCBI Taxonomy" id="1802625"/>
    <lineage>
        <taxon>Bacteria</taxon>
        <taxon>Katanobacteria</taxon>
    </lineage>
</organism>
<dbReference type="Pfam" id="PF22578">
    <property type="entry name" value="GGR_cat"/>
    <property type="match status" value="1"/>
</dbReference>
<accession>A0A1F4VDH2</accession>
<dbReference type="EMBL" id="MEVI01000003">
    <property type="protein sequence ID" value="OGC55207.1"/>
    <property type="molecule type" value="Genomic_DNA"/>
</dbReference>
<evidence type="ECO:0000259" key="1">
    <source>
        <dbReference type="Pfam" id="PF22578"/>
    </source>
</evidence>
<proteinExistence type="predicted"/>
<dbReference type="InterPro" id="IPR036188">
    <property type="entry name" value="FAD/NAD-bd_sf"/>
</dbReference>